<dbReference type="InterPro" id="IPR035681">
    <property type="entry name" value="ComA-like_MBL"/>
</dbReference>
<dbReference type="InterPro" id="IPR025405">
    <property type="entry name" value="DUF4131"/>
</dbReference>
<feature type="region of interest" description="Disordered" evidence="6">
    <location>
        <begin position="118"/>
        <end position="159"/>
    </location>
</feature>
<dbReference type="NCBIfam" id="TIGR00361">
    <property type="entry name" value="ComEC_Rec2"/>
    <property type="match status" value="1"/>
</dbReference>
<keyword evidence="3 7" id="KW-0812">Transmembrane</keyword>
<evidence type="ECO:0000256" key="1">
    <source>
        <dbReference type="ARBA" id="ARBA00004651"/>
    </source>
</evidence>
<name>A0ABM8VFE5_9BACL</name>
<feature type="transmembrane region" description="Helical" evidence="7">
    <location>
        <begin position="469"/>
        <end position="492"/>
    </location>
</feature>
<comment type="subcellular location">
    <subcellularLocation>
        <location evidence="1">Cell membrane</location>
        <topology evidence="1">Multi-pass membrane protein</topology>
    </subcellularLocation>
</comment>
<accession>A0ABM8VFE5</accession>
<evidence type="ECO:0000256" key="2">
    <source>
        <dbReference type="ARBA" id="ARBA00022475"/>
    </source>
</evidence>
<evidence type="ECO:0000259" key="8">
    <source>
        <dbReference type="SMART" id="SM00849"/>
    </source>
</evidence>
<dbReference type="EMBL" id="CAJVCE010000005">
    <property type="protein sequence ID" value="CAG7634788.1"/>
    <property type="molecule type" value="Genomic_DNA"/>
</dbReference>
<feature type="transmembrane region" description="Helical" evidence="7">
    <location>
        <begin position="52"/>
        <end position="70"/>
    </location>
</feature>
<dbReference type="InterPro" id="IPR052159">
    <property type="entry name" value="Competence_DNA_uptake"/>
</dbReference>
<protein>
    <submittedName>
        <fullName evidence="9">ComE operon protein 3</fullName>
    </submittedName>
</protein>
<keyword evidence="10" id="KW-1185">Reference proteome</keyword>
<evidence type="ECO:0000256" key="7">
    <source>
        <dbReference type="SAM" id="Phobius"/>
    </source>
</evidence>
<dbReference type="Proteomes" id="UP000730618">
    <property type="component" value="Unassembled WGS sequence"/>
</dbReference>
<organism evidence="9 10">
    <name type="scientific">Paenibacillus allorhizosphaerae</name>
    <dbReference type="NCBI Taxonomy" id="2849866"/>
    <lineage>
        <taxon>Bacteria</taxon>
        <taxon>Bacillati</taxon>
        <taxon>Bacillota</taxon>
        <taxon>Bacilli</taxon>
        <taxon>Bacillales</taxon>
        <taxon>Paenibacillaceae</taxon>
        <taxon>Paenibacillus</taxon>
    </lineage>
</organism>
<dbReference type="Pfam" id="PF13567">
    <property type="entry name" value="DUF4131"/>
    <property type="match status" value="2"/>
</dbReference>
<evidence type="ECO:0000313" key="9">
    <source>
        <dbReference type="EMBL" id="CAG7634788.1"/>
    </source>
</evidence>
<dbReference type="PANTHER" id="PTHR30619:SF1">
    <property type="entry name" value="RECOMBINATION PROTEIN 2"/>
    <property type="match status" value="1"/>
</dbReference>
<dbReference type="Pfam" id="PF00753">
    <property type="entry name" value="Lactamase_B"/>
    <property type="match status" value="1"/>
</dbReference>
<dbReference type="PANTHER" id="PTHR30619">
    <property type="entry name" value="DNA INTERNALIZATION/COMPETENCE PROTEIN COMEC/REC2"/>
    <property type="match status" value="1"/>
</dbReference>
<evidence type="ECO:0000256" key="6">
    <source>
        <dbReference type="SAM" id="MobiDB-lite"/>
    </source>
</evidence>
<evidence type="ECO:0000256" key="5">
    <source>
        <dbReference type="ARBA" id="ARBA00023136"/>
    </source>
</evidence>
<keyword evidence="5 7" id="KW-0472">Membrane</keyword>
<dbReference type="InterPro" id="IPR004477">
    <property type="entry name" value="ComEC_N"/>
</dbReference>
<evidence type="ECO:0000256" key="4">
    <source>
        <dbReference type="ARBA" id="ARBA00022989"/>
    </source>
</evidence>
<dbReference type="SMART" id="SM00849">
    <property type="entry name" value="Lactamase_B"/>
    <property type="match status" value="1"/>
</dbReference>
<feature type="transmembrane region" description="Helical" evidence="7">
    <location>
        <begin position="308"/>
        <end position="330"/>
    </location>
</feature>
<feature type="transmembrane region" description="Helical" evidence="7">
    <location>
        <begin position="383"/>
        <end position="402"/>
    </location>
</feature>
<sequence length="908" mass="100246">MNERPIVGIAVCWILGYMLALVWQAEVLNLYLSMGAGLACCMVLMYKPRGKSVIAALLIVAAAAGIFGHYDGRNKTALPLPADAEPEVRVRGTIVSTVEVDGDRVSFQIEAEAIGGEDGAGAKTDAVPGDTVDRDDAEAAAESGSQGMEESPGTERVGVGRAADASSNNMLVPSKKERLIVSVRLLKKTEQDTAKEWQRGDRIELSGTIKQPSVARNFGGFDYRKYLYYKHIHWQLTVKGLGSVNVTPPDKWGTWLPLHWNDRFRGLLADKVELLFPPEQNGFMKGMLIGLTDEIDPLQFDRFSRLGLTHIIAISGLNVAIFLACILWVLRKLGMTRESYLMTAIALVPLYIMVTGASPSIVRAGIMAMIALYAAYRNRMKDGMNIAFIAGLGMLIWDPYYLVDVSFQLSYLVTLGIMLGVPQMNKMLPMSQKKLRDALSITVVAQLISFPISIYYFNQFSLLSLAANFIIVPVFSTFVMPVGTVAMLSALLYPTMGVWIGWAVVKVNALLFAVVEWFSRLDAFQTLWPTPSPVWILSYYGLLAMIGWCVHIARERREQETVASAAVPMLYTDREARWQSRLSAMNRSLLLPVSVCGFIVLLWFGYSLESGKAEGRVQFLDVGQGDSILIRTLGRGHTILVDGGGTVTFRKPGEEWKQRQEPYEVGKKLLVPLLKKRGVQTIDEIVLTHQDADHYGGLQAVLEQIPVRRLLFNGTLNPGAAVEALFQTALNKGTELVRVNAGDKLEAGEQTVLHFLSPLADEGSNDIRLEKKQNPSSVVFLMEMAGTRWLFTGDMDQAAERRVIAAWSELERRTGVGSGIGPVDVVKIAHHGSKTSTSLEWLAAWQPKHAVISVGVNNIYRHPSPQVIDRLTASSISVHRTDRHGEVQMVAKEGRIRMRTKLEDAAAK</sequence>
<gene>
    <name evidence="9" type="primary">comEC</name>
    <name evidence="9" type="ORF">PAECIP111802_02066</name>
</gene>
<feature type="transmembrane region" description="Helical" evidence="7">
    <location>
        <begin position="589"/>
        <end position="606"/>
    </location>
</feature>
<dbReference type="NCBIfam" id="TIGR00360">
    <property type="entry name" value="ComEC_N-term"/>
    <property type="match status" value="1"/>
</dbReference>
<feature type="transmembrane region" description="Helical" evidence="7">
    <location>
        <begin position="350"/>
        <end position="376"/>
    </location>
</feature>
<dbReference type="RefSeq" id="WP_218098415.1">
    <property type="nucleotide sequence ID" value="NZ_CAJVCE010000005.1"/>
</dbReference>
<keyword evidence="4 7" id="KW-1133">Transmembrane helix</keyword>
<dbReference type="Pfam" id="PF03772">
    <property type="entry name" value="Competence"/>
    <property type="match status" value="1"/>
</dbReference>
<reference evidence="9 10" key="1">
    <citation type="submission" date="2021-06" db="EMBL/GenBank/DDBJ databases">
        <authorList>
            <person name="Criscuolo A."/>
        </authorList>
    </citation>
    <scope>NUCLEOTIDE SEQUENCE [LARGE SCALE GENOMIC DNA]</scope>
    <source>
        <strain evidence="10">CIP 111802</strain>
    </source>
</reference>
<dbReference type="InterPro" id="IPR004797">
    <property type="entry name" value="Competence_ComEC/Rec2"/>
</dbReference>
<feature type="transmembrane region" description="Helical" evidence="7">
    <location>
        <begin position="499"/>
        <end position="519"/>
    </location>
</feature>
<keyword evidence="2" id="KW-1003">Cell membrane</keyword>
<feature type="domain" description="Metallo-beta-lactamase" evidence="8">
    <location>
        <begin position="624"/>
        <end position="820"/>
    </location>
</feature>
<comment type="caution">
    <text evidence="9">The sequence shown here is derived from an EMBL/GenBank/DDBJ whole genome shotgun (WGS) entry which is preliminary data.</text>
</comment>
<feature type="transmembrane region" description="Helical" evidence="7">
    <location>
        <begin position="408"/>
        <end position="425"/>
    </location>
</feature>
<feature type="transmembrane region" description="Helical" evidence="7">
    <location>
        <begin position="534"/>
        <end position="553"/>
    </location>
</feature>
<proteinExistence type="predicted"/>
<evidence type="ECO:0000313" key="10">
    <source>
        <dbReference type="Proteomes" id="UP000730618"/>
    </source>
</evidence>
<dbReference type="CDD" id="cd07731">
    <property type="entry name" value="ComA-like_MBL-fold"/>
    <property type="match status" value="1"/>
</dbReference>
<feature type="transmembrane region" description="Helical" evidence="7">
    <location>
        <begin position="437"/>
        <end position="457"/>
    </location>
</feature>
<feature type="transmembrane region" description="Helical" evidence="7">
    <location>
        <begin position="6"/>
        <end position="23"/>
    </location>
</feature>
<dbReference type="InterPro" id="IPR001279">
    <property type="entry name" value="Metallo-B-lactamas"/>
</dbReference>
<evidence type="ECO:0000256" key="3">
    <source>
        <dbReference type="ARBA" id="ARBA00022692"/>
    </source>
</evidence>